<comment type="caution">
    <text evidence="2">The sequence shown here is derived from an EMBL/GenBank/DDBJ whole genome shotgun (WGS) entry which is preliminary data.</text>
</comment>
<dbReference type="EMBL" id="JACGCM010001428">
    <property type="protein sequence ID" value="KAF6155460.1"/>
    <property type="molecule type" value="Genomic_DNA"/>
</dbReference>
<evidence type="ECO:0000313" key="2">
    <source>
        <dbReference type="EMBL" id="KAF6155460.1"/>
    </source>
</evidence>
<evidence type="ECO:0000259" key="1">
    <source>
        <dbReference type="Pfam" id="PF24713"/>
    </source>
</evidence>
<keyword evidence="3" id="KW-1185">Reference proteome</keyword>
<sequence length="206" mass="23482">MEDQPMLDDSRCSNRDSFVIDIQQKGSSISHPSSSRCVCKTLCTKVDEIRFSKLHLLNFTNKPTTTTCTSFIVWVRRKSNDYYFISDIDGSFVVKKYGRIGFPIRNMWLWSISHGVIFLQRSNSRYLGSLAMGKYAQVLELDPNLVMENGPYVLGIPTEIKNELLLNLNEASLAMDATEDWEGAMPDQLLDQLASAWGIDLQHFEK</sequence>
<dbReference type="InterPro" id="IPR057599">
    <property type="entry name" value="TORTIFOLIA1/TORL1-2_C"/>
</dbReference>
<gene>
    <name evidence="2" type="ORF">GIB67_019986</name>
</gene>
<dbReference type="Proteomes" id="UP000541444">
    <property type="component" value="Unassembled WGS sequence"/>
</dbReference>
<evidence type="ECO:0000313" key="3">
    <source>
        <dbReference type="Proteomes" id="UP000541444"/>
    </source>
</evidence>
<proteinExistence type="predicted"/>
<feature type="domain" description="TORTIFOLIA1/TORL1-2 C-terminal" evidence="1">
    <location>
        <begin position="144"/>
        <end position="197"/>
    </location>
</feature>
<name>A0A7J7ML11_9MAGN</name>
<dbReference type="Pfam" id="PF24713">
    <property type="entry name" value="TOR1L1_C"/>
    <property type="match status" value="1"/>
</dbReference>
<dbReference type="AlphaFoldDB" id="A0A7J7ML11"/>
<accession>A0A7J7ML11</accession>
<organism evidence="2 3">
    <name type="scientific">Kingdonia uniflora</name>
    <dbReference type="NCBI Taxonomy" id="39325"/>
    <lineage>
        <taxon>Eukaryota</taxon>
        <taxon>Viridiplantae</taxon>
        <taxon>Streptophyta</taxon>
        <taxon>Embryophyta</taxon>
        <taxon>Tracheophyta</taxon>
        <taxon>Spermatophyta</taxon>
        <taxon>Magnoliopsida</taxon>
        <taxon>Ranunculales</taxon>
        <taxon>Circaeasteraceae</taxon>
        <taxon>Kingdonia</taxon>
    </lineage>
</organism>
<reference evidence="2 3" key="1">
    <citation type="journal article" date="2020" name="IScience">
        <title>Genome Sequencing of the Endangered Kingdonia uniflora (Circaeasteraceae, Ranunculales) Reveals Potential Mechanisms of Evolutionary Specialization.</title>
        <authorList>
            <person name="Sun Y."/>
            <person name="Deng T."/>
            <person name="Zhang A."/>
            <person name="Moore M.J."/>
            <person name="Landis J.B."/>
            <person name="Lin N."/>
            <person name="Zhang H."/>
            <person name="Zhang X."/>
            <person name="Huang J."/>
            <person name="Zhang X."/>
            <person name="Sun H."/>
            <person name="Wang H."/>
        </authorList>
    </citation>
    <scope>NUCLEOTIDE SEQUENCE [LARGE SCALE GENOMIC DNA]</scope>
    <source>
        <strain evidence="2">TB1705</strain>
        <tissue evidence="2">Leaf</tissue>
    </source>
</reference>
<protein>
    <recommendedName>
        <fullName evidence="1">TORTIFOLIA1/TORL1-2 C-terminal domain-containing protein</fullName>
    </recommendedName>
</protein>